<dbReference type="InterPro" id="IPR011989">
    <property type="entry name" value="ARM-like"/>
</dbReference>
<dbReference type="GeneTree" id="ENSGT00390000009748"/>
<evidence type="ECO:0000313" key="4">
    <source>
        <dbReference type="Ensembl" id="ENSMICP00000043922.1"/>
    </source>
</evidence>
<organism evidence="4 5">
    <name type="scientific">Microcebus murinus</name>
    <name type="common">Gray mouse lemur</name>
    <name type="synonym">Lemur murinus</name>
    <dbReference type="NCBI Taxonomy" id="30608"/>
    <lineage>
        <taxon>Eukaryota</taxon>
        <taxon>Metazoa</taxon>
        <taxon>Chordata</taxon>
        <taxon>Craniata</taxon>
        <taxon>Vertebrata</taxon>
        <taxon>Euteleostomi</taxon>
        <taxon>Mammalia</taxon>
        <taxon>Eutheria</taxon>
        <taxon>Euarchontoglires</taxon>
        <taxon>Primates</taxon>
        <taxon>Strepsirrhini</taxon>
        <taxon>Lemuriformes</taxon>
        <taxon>Cheirogaleidae</taxon>
        <taxon>Microcebus</taxon>
    </lineage>
</organism>
<name>A0A8C5Y1F6_MICMU</name>
<feature type="region of interest" description="Disordered" evidence="1">
    <location>
        <begin position="823"/>
        <end position="849"/>
    </location>
</feature>
<dbReference type="GeneID" id="105865944"/>
<evidence type="ECO:0000259" key="3">
    <source>
        <dbReference type="Pfam" id="PF24181"/>
    </source>
</evidence>
<dbReference type="InterPro" id="IPR049362">
    <property type="entry name" value="TTI1_rpt"/>
</dbReference>
<dbReference type="InterPro" id="IPR057567">
    <property type="entry name" value="TPR_TTI1_C"/>
</dbReference>
<dbReference type="PIRSF" id="PIRSF005250">
    <property type="entry name" value="UCP005250"/>
    <property type="match status" value="1"/>
</dbReference>
<dbReference type="InterPro" id="IPR016441">
    <property type="entry name" value="Tti1"/>
</dbReference>
<dbReference type="Pfam" id="PF24176">
    <property type="entry name" value="TPR_TTI1_2nd"/>
    <property type="match status" value="1"/>
</dbReference>
<dbReference type="FunFam" id="1.25.10.10:FF:000240">
    <property type="entry name" value="TELO2-interacting protein 1 homolog"/>
    <property type="match status" value="1"/>
</dbReference>
<dbReference type="Proteomes" id="UP000694394">
    <property type="component" value="Chromosome 18"/>
</dbReference>
<dbReference type="InterPro" id="IPR057566">
    <property type="entry name" value="TPR_TTI1_N"/>
</dbReference>
<dbReference type="RefSeq" id="XP_012610445.1">
    <property type="nucleotide sequence ID" value="XM_012754991.1"/>
</dbReference>
<evidence type="ECO:0000259" key="2">
    <source>
        <dbReference type="Pfam" id="PF24173"/>
    </source>
</evidence>
<sequence>MAVFDTPEEAFGVLRPVCVQLTKTQTVENVEHLQTQLQAVSDTALQELQQYILFPLRFTLKTPGPKRERLIQSVVECLTFVLSSTCVKEQELLQELFSELSACLYSPKSQKPAAVSEELKLAVIRGLSTLMHSAYGDIILTFYEPSILPRLGFAVSLLLALAEQEKSKQIKIAALKCLQVLLLQCDCQDHPRSLDELEQQQLGDLFASFLPGVSTALTRIITGDFKQGHSIVVSSLKIFYKTVSFIMADEQLKRISKVQAKPAVEHRVAELMVHREANWVKNTGDKLTILIKKIIECVSVHPHWKVRLELVGLVEELLLRCSQSLVESAGPLLKALVGLVNDESPEVQARCNKVLRHFADQQVVVGNKAFADILSESLHSLATSLPRLMNSEDDQGKFSTLSLLFGYLKLLGPKVNFVLNSVAHLQRLSKALIQVLELDVADIKIVEERRWNSDNLNASPKTATQPWNQMQRRYFRFFTDERIFLLLRQVCQLLGYYGNLYLLVDHFMELYHESVVYRKQAAMILNELVTGAAGLEVEDLHEKHIKTSPEELREIVTSILEEYTSQENWYLVTCMEAEEMGEELMMKESSLQAITSGAHTHQVTSFLAFSKPSPTICSMNSNIWQICIQLEGIGQFAYALGKDFRLLLMSALYPVLEKAGDQTLLISQVATSTMVDISHACGYGSLQHLINQNSDYLVNGISLNLRHLALHHHTPKVLEVMLRNSDASLLPLVADVVQDVLVTLDQFYDKRAASFVSVLHALLAALAQWFPDTGDLGQLQEQSLGEEGSHLHRRPVTLGNSTTAEDIEQFLLNYLKEKDVADGNVSDIDNEEEEQSVPPEVDENDIRPDVEPPLPVQIQIATDVMERCIHLLSDKNLQIRLKVLRTLGGKCGDFLRSRFCKDVLPKLAGSLVTQAPISARAGPVYSHTLAFKLQLAVLQGLGPLCETLDLGEGDLNKVADACLIYLSAKQPVKLQEAARSVFLHLMKVDPDSTWLLLNELHCPVQFTPPHPSLRPVRLRSAPEQQNPYLANVRLLLRELQ</sequence>
<feature type="domain" description="TTI1 C-terminal TPR" evidence="3">
    <location>
        <begin position="882"/>
        <end position="994"/>
    </location>
</feature>
<dbReference type="SUPFAM" id="SSF48371">
    <property type="entry name" value="ARM repeat"/>
    <property type="match status" value="1"/>
</dbReference>
<proteinExistence type="predicted"/>
<dbReference type="GO" id="GO:0005737">
    <property type="term" value="C:cytoplasm"/>
    <property type="evidence" value="ECO:0007669"/>
    <property type="project" value="TreeGrafter"/>
</dbReference>
<reference evidence="4" key="3">
    <citation type="submission" date="2025-09" db="UniProtKB">
        <authorList>
            <consortium name="Ensembl"/>
        </authorList>
    </citation>
    <scope>IDENTIFICATION</scope>
</reference>
<evidence type="ECO:0000313" key="5">
    <source>
        <dbReference type="Proteomes" id="UP000694394"/>
    </source>
</evidence>
<feature type="domain" description="TTI1 N-terminal TPR" evidence="2">
    <location>
        <begin position="11"/>
        <end position="343"/>
    </location>
</feature>
<dbReference type="Ensembl" id="ENSMICT00000070120.1">
    <property type="protein sequence ID" value="ENSMICP00000043922.1"/>
    <property type="gene ID" value="ENSMICG00000000894.3"/>
</dbReference>
<dbReference type="AlphaFoldDB" id="A0A8C5Y1F6"/>
<dbReference type="PANTHER" id="PTHR18460:SF3">
    <property type="entry name" value="TELO2-INTERACTING PROTEIN 1 HOMOLOG"/>
    <property type="match status" value="1"/>
</dbReference>
<keyword evidence="5" id="KW-1185">Reference proteome</keyword>
<gene>
    <name evidence="4" type="primary">TTI1</name>
</gene>
<dbReference type="InterPro" id="IPR052587">
    <property type="entry name" value="TELO2-interacting_protein_1"/>
</dbReference>
<dbReference type="CTD" id="9675"/>
<dbReference type="EMBL" id="ABDC03021583">
    <property type="status" value="NOT_ANNOTATED_CDS"/>
    <property type="molecule type" value="Genomic_DNA"/>
</dbReference>
<dbReference type="Pfam" id="PF21547">
    <property type="entry name" value="TTI1"/>
    <property type="match status" value="1"/>
</dbReference>
<dbReference type="InterPro" id="IPR016024">
    <property type="entry name" value="ARM-type_fold"/>
</dbReference>
<dbReference type="PANTHER" id="PTHR18460">
    <property type="entry name" value="TEL2 INTERACTING PROTEIN 1 TTI1 FAMILY MEMBER"/>
    <property type="match status" value="1"/>
</dbReference>
<protein>
    <submittedName>
        <fullName evidence="4">TELO2 interacting protein 1</fullName>
    </submittedName>
</protein>
<dbReference type="Pfam" id="PF24173">
    <property type="entry name" value="TPR_TTI1_N"/>
    <property type="match status" value="1"/>
</dbReference>
<reference evidence="4" key="1">
    <citation type="submission" date="2016-12" db="EMBL/GenBank/DDBJ databases">
        <title>Mouse lemur reference genome and diversity panel.</title>
        <authorList>
            <person name="Harris R."/>
            <person name="Larsen P."/>
            <person name="Liu Y."/>
            <person name="Hughes D.S."/>
            <person name="Murali S."/>
            <person name="Raveendran M."/>
            <person name="Korchina V."/>
            <person name="Wang M."/>
            <person name="Jhangiani S."/>
            <person name="Bandaranaike D."/>
            <person name="Bellair M."/>
            <person name="Blankenburg K."/>
            <person name="Chao H."/>
            <person name="Dahdouli M."/>
            <person name="Dinh H."/>
            <person name="Doddapaneni H."/>
            <person name="English A."/>
            <person name="Firestine M."/>
            <person name="Gnanaolivu R."/>
            <person name="Gross S."/>
            <person name="Hernandez B."/>
            <person name="Javaid M."/>
            <person name="Jayaseelan J."/>
            <person name="Jones J."/>
            <person name="Khan Z."/>
            <person name="Kovar C."/>
            <person name="Kurapati P."/>
            <person name="Le B."/>
            <person name="Lee S."/>
            <person name="Li M."/>
            <person name="Mathew T."/>
            <person name="Narasimhan A."/>
            <person name="Ngo D."/>
            <person name="Nguyen L."/>
            <person name="Okwuonu G."/>
            <person name="Ongeri F."/>
            <person name="Osuji N."/>
            <person name="Pu L.-L."/>
            <person name="Puazo M."/>
            <person name="Quiroz J."/>
            <person name="Raj R."/>
            <person name="Rajbhandari K."/>
            <person name="Reid J.G."/>
            <person name="Santibanez J."/>
            <person name="Sexton D."/>
            <person name="Skinner E."/>
            <person name="Vee V."/>
            <person name="Weissenberger G."/>
            <person name="Wu Y."/>
            <person name="Xin Y."/>
            <person name="Han Y."/>
            <person name="Campbell C."/>
            <person name="Brown A."/>
            <person name="Sullivan B."/>
            <person name="Shelton J."/>
            <person name="Brown S."/>
            <person name="Dudchenko O."/>
            <person name="Machol I."/>
            <person name="Durand N."/>
            <person name="Shamim M."/>
            <person name="Lieberman A."/>
            <person name="Muzny D.M."/>
            <person name="Richards S."/>
            <person name="Yoder A."/>
            <person name="Worley K.C."/>
            <person name="Rogers J."/>
            <person name="Gibbs R.A."/>
        </authorList>
    </citation>
    <scope>NUCLEOTIDE SEQUENCE [LARGE SCALE GENOMIC DNA]</scope>
</reference>
<accession>A0A8C5Y1F6</accession>
<feature type="compositionally biased region" description="Acidic residues" evidence="1">
    <location>
        <begin position="828"/>
        <end position="843"/>
    </location>
</feature>
<reference evidence="4" key="2">
    <citation type="submission" date="2025-08" db="UniProtKB">
        <authorList>
            <consortium name="Ensembl"/>
        </authorList>
    </citation>
    <scope>IDENTIFICATION</scope>
</reference>
<dbReference type="Gene3D" id="1.25.10.10">
    <property type="entry name" value="Leucine-rich Repeat Variant"/>
    <property type="match status" value="1"/>
</dbReference>
<dbReference type="OrthoDB" id="49511at2759"/>
<evidence type="ECO:0000256" key="1">
    <source>
        <dbReference type="SAM" id="MobiDB-lite"/>
    </source>
</evidence>
<dbReference type="Pfam" id="PF24181">
    <property type="entry name" value="TPR_TTI1_C"/>
    <property type="match status" value="1"/>
</dbReference>